<organism evidence="2 3">
    <name type="scientific">Mugilogobius chulae</name>
    <name type="common">yellowstripe goby</name>
    <dbReference type="NCBI Taxonomy" id="88201"/>
    <lineage>
        <taxon>Eukaryota</taxon>
        <taxon>Metazoa</taxon>
        <taxon>Chordata</taxon>
        <taxon>Craniata</taxon>
        <taxon>Vertebrata</taxon>
        <taxon>Euteleostomi</taxon>
        <taxon>Actinopterygii</taxon>
        <taxon>Neopterygii</taxon>
        <taxon>Teleostei</taxon>
        <taxon>Neoteleostei</taxon>
        <taxon>Acanthomorphata</taxon>
        <taxon>Gobiaria</taxon>
        <taxon>Gobiiformes</taxon>
        <taxon>Gobioidei</taxon>
        <taxon>Gobiidae</taxon>
        <taxon>Gobionellinae</taxon>
        <taxon>Mugilogobius</taxon>
    </lineage>
</organism>
<keyword evidence="3" id="KW-1185">Reference proteome</keyword>
<dbReference type="EMBL" id="JBBPFD010000020">
    <property type="protein sequence ID" value="KAK7884525.1"/>
    <property type="molecule type" value="Genomic_DNA"/>
</dbReference>
<gene>
    <name evidence="2" type="ORF">WMY93_027648</name>
</gene>
<accession>A0AAW0N2G7</accession>
<feature type="region of interest" description="Disordered" evidence="1">
    <location>
        <begin position="80"/>
        <end position="135"/>
    </location>
</feature>
<feature type="compositionally biased region" description="Basic and acidic residues" evidence="1">
    <location>
        <begin position="80"/>
        <end position="92"/>
    </location>
</feature>
<protein>
    <submittedName>
        <fullName evidence="2">Uncharacterized protein</fullName>
    </submittedName>
</protein>
<dbReference type="AlphaFoldDB" id="A0AAW0N2G7"/>
<sequence>MSKNWEDYTPEDDESLYTEEFDLMKVLGLQEPQEVEQTSEGIVTTQHFHQASDTRPKDQDQQTWLWSRRLLDKRRKSLERVNGAEDVQKQREGGVFSCNPGHQTKEKDLLKELDQVKEESSRLTHPSVHQHQDEKVKLLRQMKQIIVAQRNELENEP</sequence>
<evidence type="ECO:0000313" key="2">
    <source>
        <dbReference type="EMBL" id="KAK7884525.1"/>
    </source>
</evidence>
<evidence type="ECO:0000256" key="1">
    <source>
        <dbReference type="SAM" id="MobiDB-lite"/>
    </source>
</evidence>
<evidence type="ECO:0000313" key="3">
    <source>
        <dbReference type="Proteomes" id="UP001460270"/>
    </source>
</evidence>
<proteinExistence type="predicted"/>
<comment type="caution">
    <text evidence="2">The sequence shown here is derived from an EMBL/GenBank/DDBJ whole genome shotgun (WGS) entry which is preliminary data.</text>
</comment>
<reference evidence="3" key="1">
    <citation type="submission" date="2024-04" db="EMBL/GenBank/DDBJ databases">
        <title>Salinicola lusitanus LLJ914,a marine bacterium isolated from the Okinawa Trough.</title>
        <authorList>
            <person name="Li J."/>
        </authorList>
    </citation>
    <scope>NUCLEOTIDE SEQUENCE [LARGE SCALE GENOMIC DNA]</scope>
</reference>
<dbReference type="Proteomes" id="UP001460270">
    <property type="component" value="Unassembled WGS sequence"/>
</dbReference>
<feature type="compositionally biased region" description="Basic and acidic residues" evidence="1">
    <location>
        <begin position="103"/>
        <end position="122"/>
    </location>
</feature>
<name>A0AAW0N2G7_9GOBI</name>